<dbReference type="Proteomes" id="UP001168146">
    <property type="component" value="Unassembled WGS sequence"/>
</dbReference>
<reference evidence="2" key="1">
    <citation type="submission" date="2021-12" db="EMBL/GenBank/DDBJ databases">
        <title>Black yeast isolated from Biological Soil Crust.</title>
        <authorList>
            <person name="Kurbessoian T."/>
        </authorList>
    </citation>
    <scope>NUCLEOTIDE SEQUENCE</scope>
    <source>
        <strain evidence="2">CCFEE 5208</strain>
    </source>
</reference>
<dbReference type="InterPro" id="IPR036322">
    <property type="entry name" value="WD40_repeat_dom_sf"/>
</dbReference>
<name>A0AAN6FBT7_9PEZI</name>
<proteinExistence type="predicted"/>
<dbReference type="Gene3D" id="2.130.10.10">
    <property type="entry name" value="YVTN repeat-like/Quinoprotein amine dehydrogenase"/>
    <property type="match status" value="1"/>
</dbReference>
<dbReference type="InterPro" id="IPR014839">
    <property type="entry name" value="Crt10"/>
</dbReference>
<evidence type="ECO:0000313" key="2">
    <source>
        <dbReference type="EMBL" id="KAK0310320.1"/>
    </source>
</evidence>
<dbReference type="InterPro" id="IPR015943">
    <property type="entry name" value="WD40/YVTN_repeat-like_dom_sf"/>
</dbReference>
<feature type="compositionally biased region" description="Basic and acidic residues" evidence="1">
    <location>
        <begin position="432"/>
        <end position="441"/>
    </location>
</feature>
<gene>
    <name evidence="2" type="ORF">LTR82_014847</name>
</gene>
<feature type="region of interest" description="Disordered" evidence="1">
    <location>
        <begin position="377"/>
        <end position="445"/>
    </location>
</feature>
<evidence type="ECO:0000256" key="1">
    <source>
        <dbReference type="SAM" id="MobiDB-lite"/>
    </source>
</evidence>
<dbReference type="Pfam" id="PF08728">
    <property type="entry name" value="CRT10"/>
    <property type="match status" value="1"/>
</dbReference>
<accession>A0AAN6FBT7</accession>
<sequence>MFDTLYTQCDPVAQWVKGASTSCQSSPPACRALKTASGSGAGMSMSMSMYPRCQSGVVTWCVRLACDLGLPVYYTLTDIWVAQTALSQEHNLYFVAYGREIYVYVPQFPAQTISEKPVLIVPSQPTKSGLSGSLDSREPHTINNLIVQYLGNDEVVATVRDDGDVDALLVRHVLQATERRAEAGNGLGVVANDLRPIFQSNIGISAWGLAIHQDARILATSSNAHEVRVFKFGLLHEDGHSPLHASDESPDTEGSDSRTMDVTQRVLNGNANIPCIAFCNTGDDPEGRWLLTTDVSGYCRVMDLHCQSDDSPTAQKFRFGKPVFTRYGDTFDQHNAGWTIMFLDRRSFQPARSFHDAVGIAECGSLPGMNGNGRAWDLSDTVDTVPDNSPAFTRSKPQARRDSGSERRRRTAGDVRESAEPLQTPMDEDEGPDTHSQHDASEATPQELVAQVTEESTDDELMSTDSEYDVDVGEDHFIDNGVAFFEDDADPDDEGTEDSVSYTAMYGGRRIFGNQPYFYHQNGICDDLPCPILHASVKNAYLLQPSNQKVYAGAFSPPVVGLANPLRQAVPQFSYLNMFDRLNMSAYIPALGVVVLASQKGRAVVLALTKLKARPATRYPSEMRENLGPPKTNYAMRVESILPFAHQEAENQRPYAPLHGIAVGPIQGTEGLREERKRWRLLMMYQDHSVFSYEIKRRRAKDSGVGLEVLVP</sequence>
<dbReference type="EMBL" id="JASUXU010000076">
    <property type="protein sequence ID" value="KAK0310320.1"/>
    <property type="molecule type" value="Genomic_DNA"/>
</dbReference>
<protein>
    <submittedName>
        <fullName evidence="2">Uncharacterized protein</fullName>
    </submittedName>
</protein>
<comment type="caution">
    <text evidence="2">The sequence shown here is derived from an EMBL/GenBank/DDBJ whole genome shotgun (WGS) entry which is preliminary data.</text>
</comment>
<organism evidence="2 3">
    <name type="scientific">Friedmanniomyces endolithicus</name>
    <dbReference type="NCBI Taxonomy" id="329885"/>
    <lineage>
        <taxon>Eukaryota</taxon>
        <taxon>Fungi</taxon>
        <taxon>Dikarya</taxon>
        <taxon>Ascomycota</taxon>
        <taxon>Pezizomycotina</taxon>
        <taxon>Dothideomycetes</taxon>
        <taxon>Dothideomycetidae</taxon>
        <taxon>Mycosphaerellales</taxon>
        <taxon>Teratosphaeriaceae</taxon>
        <taxon>Friedmanniomyces</taxon>
    </lineage>
</organism>
<evidence type="ECO:0000313" key="3">
    <source>
        <dbReference type="Proteomes" id="UP001168146"/>
    </source>
</evidence>
<feature type="compositionally biased region" description="Basic and acidic residues" evidence="1">
    <location>
        <begin position="399"/>
        <end position="419"/>
    </location>
</feature>
<dbReference type="SUPFAM" id="SSF50978">
    <property type="entry name" value="WD40 repeat-like"/>
    <property type="match status" value="1"/>
</dbReference>
<dbReference type="AlphaFoldDB" id="A0AAN6FBT7"/>
<feature type="compositionally biased region" description="Polar residues" evidence="1">
    <location>
        <begin position="386"/>
        <end position="396"/>
    </location>
</feature>